<proteinExistence type="predicted"/>
<reference evidence="1" key="2">
    <citation type="submission" date="2018-03" db="EMBL/GenBank/DDBJ databases">
        <title>The Triticum urartu genome reveals the dynamic nature of wheat genome evolution.</title>
        <authorList>
            <person name="Ling H."/>
            <person name="Ma B."/>
            <person name="Shi X."/>
            <person name="Liu H."/>
            <person name="Dong L."/>
            <person name="Sun H."/>
            <person name="Cao Y."/>
            <person name="Gao Q."/>
            <person name="Zheng S."/>
            <person name="Li Y."/>
            <person name="Yu Y."/>
            <person name="Du H."/>
            <person name="Qi M."/>
            <person name="Li Y."/>
            <person name="Yu H."/>
            <person name="Cui Y."/>
            <person name="Wang N."/>
            <person name="Chen C."/>
            <person name="Wu H."/>
            <person name="Zhao Y."/>
            <person name="Zhang J."/>
            <person name="Li Y."/>
            <person name="Zhou W."/>
            <person name="Zhang B."/>
            <person name="Hu W."/>
            <person name="Eijk M."/>
            <person name="Tang J."/>
            <person name="Witsenboer H."/>
            <person name="Zhao S."/>
            <person name="Li Z."/>
            <person name="Zhang A."/>
            <person name="Wang D."/>
            <person name="Liang C."/>
        </authorList>
    </citation>
    <scope>NUCLEOTIDE SEQUENCE [LARGE SCALE GENOMIC DNA]</scope>
    <source>
        <strain evidence="1">cv. G1812</strain>
    </source>
</reference>
<sequence length="59" mass="6903">FIREEVVFLCEKVIKHILYYTFQIPKQDSNTTDIVKTTTKSKSLVNTTGDSPWWLQVVI</sequence>
<keyword evidence="2" id="KW-1185">Reference proteome</keyword>
<reference evidence="1" key="3">
    <citation type="submission" date="2022-06" db="UniProtKB">
        <authorList>
            <consortium name="EnsemblPlants"/>
        </authorList>
    </citation>
    <scope>IDENTIFICATION</scope>
</reference>
<dbReference type="EnsemblPlants" id="TuG1812G0300001995.01.T01">
    <property type="protein sequence ID" value="TuG1812G0300001995.01.T01.cds291165"/>
    <property type="gene ID" value="TuG1812G0300001995.01"/>
</dbReference>
<evidence type="ECO:0000313" key="1">
    <source>
        <dbReference type="EnsemblPlants" id="TuG1812G0300001995.01.T01.cds291165"/>
    </source>
</evidence>
<organism evidence="1 2">
    <name type="scientific">Triticum urartu</name>
    <name type="common">Red wild einkorn</name>
    <name type="synonym">Crithodium urartu</name>
    <dbReference type="NCBI Taxonomy" id="4572"/>
    <lineage>
        <taxon>Eukaryota</taxon>
        <taxon>Viridiplantae</taxon>
        <taxon>Streptophyta</taxon>
        <taxon>Embryophyta</taxon>
        <taxon>Tracheophyta</taxon>
        <taxon>Spermatophyta</taxon>
        <taxon>Magnoliopsida</taxon>
        <taxon>Liliopsida</taxon>
        <taxon>Poales</taxon>
        <taxon>Poaceae</taxon>
        <taxon>BOP clade</taxon>
        <taxon>Pooideae</taxon>
        <taxon>Triticodae</taxon>
        <taxon>Triticeae</taxon>
        <taxon>Triticinae</taxon>
        <taxon>Triticum</taxon>
    </lineage>
</organism>
<reference evidence="2" key="1">
    <citation type="journal article" date="2013" name="Nature">
        <title>Draft genome of the wheat A-genome progenitor Triticum urartu.</title>
        <authorList>
            <person name="Ling H.Q."/>
            <person name="Zhao S."/>
            <person name="Liu D."/>
            <person name="Wang J."/>
            <person name="Sun H."/>
            <person name="Zhang C."/>
            <person name="Fan H."/>
            <person name="Li D."/>
            <person name="Dong L."/>
            <person name="Tao Y."/>
            <person name="Gao C."/>
            <person name="Wu H."/>
            <person name="Li Y."/>
            <person name="Cui Y."/>
            <person name="Guo X."/>
            <person name="Zheng S."/>
            <person name="Wang B."/>
            <person name="Yu K."/>
            <person name="Liang Q."/>
            <person name="Yang W."/>
            <person name="Lou X."/>
            <person name="Chen J."/>
            <person name="Feng M."/>
            <person name="Jian J."/>
            <person name="Zhang X."/>
            <person name="Luo G."/>
            <person name="Jiang Y."/>
            <person name="Liu J."/>
            <person name="Wang Z."/>
            <person name="Sha Y."/>
            <person name="Zhang B."/>
            <person name="Wu H."/>
            <person name="Tang D."/>
            <person name="Shen Q."/>
            <person name="Xue P."/>
            <person name="Zou S."/>
            <person name="Wang X."/>
            <person name="Liu X."/>
            <person name="Wang F."/>
            <person name="Yang Y."/>
            <person name="An X."/>
            <person name="Dong Z."/>
            <person name="Zhang K."/>
            <person name="Zhang X."/>
            <person name="Luo M.C."/>
            <person name="Dvorak J."/>
            <person name="Tong Y."/>
            <person name="Wang J."/>
            <person name="Yang H."/>
            <person name="Li Z."/>
            <person name="Wang D."/>
            <person name="Zhang A."/>
            <person name="Wang J."/>
        </authorList>
    </citation>
    <scope>NUCLEOTIDE SEQUENCE</scope>
    <source>
        <strain evidence="2">cv. G1812</strain>
    </source>
</reference>
<name>A0A8R7PRF8_TRIUA</name>
<evidence type="ECO:0000313" key="2">
    <source>
        <dbReference type="Proteomes" id="UP000015106"/>
    </source>
</evidence>
<accession>A0A8R7PRF8</accession>
<dbReference type="Gramene" id="TuG1812G0300001995.01.T01">
    <property type="protein sequence ID" value="TuG1812G0300001995.01.T01.cds291165"/>
    <property type="gene ID" value="TuG1812G0300001995.01"/>
</dbReference>
<dbReference type="Proteomes" id="UP000015106">
    <property type="component" value="Chromosome 3"/>
</dbReference>
<dbReference type="AlphaFoldDB" id="A0A8R7PRF8"/>
<protein>
    <submittedName>
        <fullName evidence="1">Uncharacterized protein</fullName>
    </submittedName>
</protein>